<proteinExistence type="predicted"/>
<dbReference type="KEGG" id="ghi:107961814"/>
<dbReference type="GeneID" id="107961814"/>
<dbReference type="RefSeq" id="XP_016753458.1">
    <property type="nucleotide sequence ID" value="XM_016897969.2"/>
</dbReference>
<sequence length="103" mass="12049">MKLERERFNKIRMRKCVRMDFKFVGDWIQAFGSVILSILTSKRSSRQEWICISLHVGLPKGGSSCHGRKLQTRYRCSSLRILLSLFVQNSYIRLDSSRMVGSY</sequence>
<gene>
    <name evidence="3" type="primary">LOC107961814</name>
</gene>
<dbReference type="Proteomes" id="UP000818029">
    <property type="component" value="Chromosome A06"/>
</dbReference>
<accession>A0A1U8PSY4</accession>
<reference evidence="3" key="2">
    <citation type="submission" date="2025-08" db="UniProtKB">
        <authorList>
            <consortium name="RefSeq"/>
        </authorList>
    </citation>
    <scope>IDENTIFICATION</scope>
</reference>
<keyword evidence="1" id="KW-0472">Membrane</keyword>
<protein>
    <submittedName>
        <fullName evidence="3">Uncharacterized protein</fullName>
    </submittedName>
</protein>
<reference evidence="2" key="1">
    <citation type="journal article" date="2020" name="Nat. Genet.">
        <title>Genomic diversifications of five Gossypium allopolyploid species and their impact on cotton improvement.</title>
        <authorList>
            <person name="Chen Z.J."/>
            <person name="Sreedasyam A."/>
            <person name="Ando A."/>
            <person name="Song Q."/>
            <person name="De Santiago L.M."/>
            <person name="Hulse-Kemp A.M."/>
            <person name="Ding M."/>
            <person name="Ye W."/>
            <person name="Kirkbride R.C."/>
            <person name="Jenkins J."/>
            <person name="Plott C."/>
            <person name="Lovell J."/>
            <person name="Lin Y.M."/>
            <person name="Vaughn R."/>
            <person name="Liu B."/>
            <person name="Simpson S."/>
            <person name="Scheffler B.E."/>
            <person name="Wen L."/>
            <person name="Saski C.A."/>
            <person name="Grover C.E."/>
            <person name="Hu G."/>
            <person name="Conover J.L."/>
            <person name="Carlson J.W."/>
            <person name="Shu S."/>
            <person name="Boston L.B."/>
            <person name="Williams M."/>
            <person name="Peterson D.G."/>
            <person name="McGee K."/>
            <person name="Jones D.C."/>
            <person name="Wendel J.F."/>
            <person name="Stelly D.M."/>
            <person name="Grimwood J."/>
            <person name="Schmutz J."/>
        </authorList>
    </citation>
    <scope>NUCLEOTIDE SEQUENCE [LARGE SCALE GENOMIC DNA]</scope>
    <source>
        <strain evidence="2">cv. TM-1</strain>
    </source>
</reference>
<dbReference type="PaxDb" id="3635-A0A1U8PSY4"/>
<evidence type="ECO:0000313" key="2">
    <source>
        <dbReference type="Proteomes" id="UP000818029"/>
    </source>
</evidence>
<feature type="transmembrane region" description="Helical" evidence="1">
    <location>
        <begin position="21"/>
        <end position="39"/>
    </location>
</feature>
<keyword evidence="1" id="KW-1133">Transmembrane helix</keyword>
<keyword evidence="2" id="KW-1185">Reference proteome</keyword>
<dbReference type="AlphaFoldDB" id="A0A1U8PSY4"/>
<organism evidence="2 3">
    <name type="scientific">Gossypium hirsutum</name>
    <name type="common">Upland cotton</name>
    <name type="synonym">Gossypium mexicanum</name>
    <dbReference type="NCBI Taxonomy" id="3635"/>
    <lineage>
        <taxon>Eukaryota</taxon>
        <taxon>Viridiplantae</taxon>
        <taxon>Streptophyta</taxon>
        <taxon>Embryophyta</taxon>
        <taxon>Tracheophyta</taxon>
        <taxon>Spermatophyta</taxon>
        <taxon>Magnoliopsida</taxon>
        <taxon>eudicotyledons</taxon>
        <taxon>Gunneridae</taxon>
        <taxon>Pentapetalae</taxon>
        <taxon>rosids</taxon>
        <taxon>malvids</taxon>
        <taxon>Malvales</taxon>
        <taxon>Malvaceae</taxon>
        <taxon>Malvoideae</taxon>
        <taxon>Gossypium</taxon>
    </lineage>
</organism>
<keyword evidence="1" id="KW-0812">Transmembrane</keyword>
<evidence type="ECO:0000313" key="3">
    <source>
        <dbReference type="RefSeq" id="XP_016753458.1"/>
    </source>
</evidence>
<name>A0A1U8PSY4_GOSHI</name>
<evidence type="ECO:0000256" key="1">
    <source>
        <dbReference type="SAM" id="Phobius"/>
    </source>
</evidence>